<dbReference type="PANTHER" id="PTHR39157">
    <property type="entry name" value="INTEGRAL MEMBRANE PROTEIN-RELATED"/>
    <property type="match status" value="1"/>
</dbReference>
<dbReference type="EMBL" id="JAAXPN010000009">
    <property type="protein sequence ID" value="NKZ24731.1"/>
    <property type="molecule type" value="Genomic_DNA"/>
</dbReference>
<dbReference type="Proteomes" id="UP000549765">
    <property type="component" value="Unassembled WGS sequence"/>
</dbReference>
<dbReference type="GO" id="GO:0016020">
    <property type="term" value="C:membrane"/>
    <property type="evidence" value="ECO:0007669"/>
    <property type="project" value="UniProtKB-SubCell"/>
</dbReference>
<keyword evidence="4 5" id="KW-0472">Membrane</keyword>
<evidence type="ECO:0000256" key="2">
    <source>
        <dbReference type="ARBA" id="ARBA00022692"/>
    </source>
</evidence>
<feature type="transmembrane region" description="Helical" evidence="5">
    <location>
        <begin position="90"/>
        <end position="119"/>
    </location>
</feature>
<evidence type="ECO:0000313" key="6">
    <source>
        <dbReference type="EMBL" id="NKZ24731.1"/>
    </source>
</evidence>
<reference evidence="6 7" key="1">
    <citation type="submission" date="2020-04" db="EMBL/GenBank/DDBJ databases">
        <title>MicrobeNet Type strains.</title>
        <authorList>
            <person name="Nicholson A.C."/>
        </authorList>
    </citation>
    <scope>NUCLEOTIDE SEQUENCE [LARGE SCALE GENOMIC DNA]</scope>
    <source>
        <strain evidence="6 7">CCUG 61472</strain>
    </source>
</reference>
<name>A0A7X6N2N0_9LACO</name>
<comment type="caution">
    <text evidence="6">The sequence shown here is derived from an EMBL/GenBank/DDBJ whole genome shotgun (WGS) entry which is preliminary data.</text>
</comment>
<evidence type="ECO:0000256" key="1">
    <source>
        <dbReference type="ARBA" id="ARBA00004141"/>
    </source>
</evidence>
<feature type="transmembrane region" description="Helical" evidence="5">
    <location>
        <begin position="12"/>
        <end position="30"/>
    </location>
</feature>
<keyword evidence="2 5" id="KW-0812">Transmembrane</keyword>
<gene>
    <name evidence="6" type="ORF">HF964_07985</name>
</gene>
<sequence>MVMEFLRTNKWVMYTITILRIWLGYAWFLSGFNKVTHGFSAHKFINMAIKNPVQGMHGEQFPWFTVFLKICTNNGSQTEIFSMLVPWAEILIGFGLIFGLFNLAAAFLGLIMNFTFIFAGTISSNPNYIIIEFLILVIGNNSSKLGLDNLVIPWLKNKFLNKRKTYQPYEPHF</sequence>
<dbReference type="AlphaFoldDB" id="A0A7X6N2N0"/>
<organism evidence="6 7">
    <name type="scientific">Periweissella fabalis</name>
    <dbReference type="NCBI Taxonomy" id="1070421"/>
    <lineage>
        <taxon>Bacteria</taxon>
        <taxon>Bacillati</taxon>
        <taxon>Bacillota</taxon>
        <taxon>Bacilli</taxon>
        <taxon>Lactobacillales</taxon>
        <taxon>Lactobacillaceae</taxon>
        <taxon>Periweissella</taxon>
    </lineage>
</organism>
<proteinExistence type="predicted"/>
<evidence type="ECO:0000313" key="7">
    <source>
        <dbReference type="Proteomes" id="UP000549765"/>
    </source>
</evidence>
<dbReference type="Pfam" id="PF07681">
    <property type="entry name" value="DoxX"/>
    <property type="match status" value="1"/>
</dbReference>
<dbReference type="PANTHER" id="PTHR39157:SF1">
    <property type="entry name" value="DOXX FAMILY PROTEIN"/>
    <property type="match status" value="1"/>
</dbReference>
<dbReference type="InterPro" id="IPR032808">
    <property type="entry name" value="DoxX"/>
</dbReference>
<protein>
    <submittedName>
        <fullName evidence="6">DoxX family protein</fullName>
    </submittedName>
</protein>
<keyword evidence="3 5" id="KW-1133">Transmembrane helix</keyword>
<comment type="subcellular location">
    <subcellularLocation>
        <location evidence="1">Membrane</location>
        <topology evidence="1">Multi-pass membrane protein</topology>
    </subcellularLocation>
</comment>
<keyword evidence="7" id="KW-1185">Reference proteome</keyword>
<evidence type="ECO:0000256" key="4">
    <source>
        <dbReference type="ARBA" id="ARBA00023136"/>
    </source>
</evidence>
<accession>A0A7X6N2N0</accession>
<evidence type="ECO:0000256" key="5">
    <source>
        <dbReference type="SAM" id="Phobius"/>
    </source>
</evidence>
<evidence type="ECO:0000256" key="3">
    <source>
        <dbReference type="ARBA" id="ARBA00022989"/>
    </source>
</evidence>